<organism evidence="1 2">
    <name type="scientific">Rhizobium rhizogenes NBRC 13257</name>
    <dbReference type="NCBI Taxonomy" id="1220581"/>
    <lineage>
        <taxon>Bacteria</taxon>
        <taxon>Pseudomonadati</taxon>
        <taxon>Pseudomonadota</taxon>
        <taxon>Alphaproteobacteria</taxon>
        <taxon>Hyphomicrobiales</taxon>
        <taxon>Rhizobiaceae</taxon>
        <taxon>Rhizobium/Agrobacterium group</taxon>
        <taxon>Rhizobium</taxon>
    </lineage>
</organism>
<evidence type="ECO:0000313" key="1">
    <source>
        <dbReference type="EMBL" id="GAJ97017.1"/>
    </source>
</evidence>
<proteinExistence type="predicted"/>
<dbReference type="AlphaFoldDB" id="A0AA87U7R7"/>
<dbReference type="Proteomes" id="UP000026941">
    <property type="component" value="Unassembled WGS sequence"/>
</dbReference>
<reference evidence="1 2" key="1">
    <citation type="submission" date="2014-05" db="EMBL/GenBank/DDBJ databases">
        <title>Whole genome shotgun sequence of Rhizobium rhizogenes NBRC 13257.</title>
        <authorList>
            <person name="Katano-Makiyama Y."/>
            <person name="Hosoyama A."/>
            <person name="Hashimoto M."/>
            <person name="Hosoyama Y."/>
            <person name="Noguchi M."/>
            <person name="Tsuchikane K."/>
            <person name="Kimura A."/>
            <person name="Ohji S."/>
            <person name="Ichikawa N."/>
            <person name="Yamazoe A."/>
            <person name="Fujita N."/>
        </authorList>
    </citation>
    <scope>NUCLEOTIDE SEQUENCE [LARGE SCALE GENOMIC DNA]</scope>
    <source>
        <strain evidence="1 2">NBRC 13257</strain>
    </source>
</reference>
<gene>
    <name evidence="1" type="ORF">RRH01S_29_00450</name>
</gene>
<name>A0AA87U7R7_RHIRH</name>
<comment type="caution">
    <text evidence="1">The sequence shown here is derived from an EMBL/GenBank/DDBJ whole genome shotgun (WGS) entry which is preliminary data.</text>
</comment>
<sequence>MNIPSYSRRYFGQLGIWRFGDWAIKAYGISVPAPETDGPFLDGSLIEEARAYISQNLGRMDETPHYSLGFAILHHGSGAKSLLTQWWANECVCLQHVAQSEYTGPVKFKPANRDLMACAYELVAIDFERRAWVSTVMSGRSKEDYLGDMLPDGLY</sequence>
<dbReference type="EMBL" id="BAYX01000029">
    <property type="protein sequence ID" value="GAJ97017.1"/>
    <property type="molecule type" value="Genomic_DNA"/>
</dbReference>
<evidence type="ECO:0000313" key="2">
    <source>
        <dbReference type="Proteomes" id="UP000026941"/>
    </source>
</evidence>
<protein>
    <submittedName>
        <fullName evidence="1">Uncharacterized protein</fullName>
    </submittedName>
</protein>
<accession>A0AA87U7R7</accession>
<dbReference type="RefSeq" id="WP_052365433.1">
    <property type="nucleotide sequence ID" value="NZ_BAYX01000029.1"/>
</dbReference>